<comment type="caution">
    <text evidence="2">The sequence shown here is derived from an EMBL/GenBank/DDBJ whole genome shotgun (WGS) entry which is preliminary data.</text>
</comment>
<feature type="domain" description="Glycosyl transferase family 1" evidence="1">
    <location>
        <begin position="220"/>
        <end position="364"/>
    </location>
</feature>
<dbReference type="Gene3D" id="3.40.50.2000">
    <property type="entry name" value="Glycogen Phosphorylase B"/>
    <property type="match status" value="1"/>
</dbReference>
<protein>
    <submittedName>
        <fullName evidence="2">Glycosyltransferase</fullName>
    </submittedName>
</protein>
<dbReference type="EMBL" id="JACVHF010000001">
    <property type="protein sequence ID" value="MBC9783045.1"/>
    <property type="molecule type" value="Genomic_DNA"/>
</dbReference>
<organism evidence="2 3">
    <name type="scientific">Heliobacterium chlorum</name>
    <dbReference type="NCBI Taxonomy" id="2698"/>
    <lineage>
        <taxon>Bacteria</taxon>
        <taxon>Bacillati</taxon>
        <taxon>Bacillota</taxon>
        <taxon>Clostridia</taxon>
        <taxon>Eubacteriales</taxon>
        <taxon>Heliobacteriaceae</taxon>
        <taxon>Heliobacterium</taxon>
    </lineage>
</organism>
<keyword evidence="3" id="KW-1185">Reference proteome</keyword>
<name>A0ABR7SYD5_HELCL</name>
<gene>
    <name evidence="2" type="ORF">H1S01_00815</name>
</gene>
<dbReference type="Pfam" id="PF00534">
    <property type="entry name" value="Glycos_transf_1"/>
    <property type="match status" value="1"/>
</dbReference>
<dbReference type="PANTHER" id="PTHR12526">
    <property type="entry name" value="GLYCOSYLTRANSFERASE"/>
    <property type="match status" value="1"/>
</dbReference>
<dbReference type="SUPFAM" id="SSF53756">
    <property type="entry name" value="UDP-Glycosyltransferase/glycogen phosphorylase"/>
    <property type="match status" value="1"/>
</dbReference>
<proteinExistence type="predicted"/>
<dbReference type="InterPro" id="IPR001296">
    <property type="entry name" value="Glyco_trans_1"/>
</dbReference>
<evidence type="ECO:0000313" key="3">
    <source>
        <dbReference type="Proteomes" id="UP000617402"/>
    </source>
</evidence>
<dbReference type="PANTHER" id="PTHR12526:SF622">
    <property type="entry name" value="GLYCOSYLTRANSFERASE (GROUP I)"/>
    <property type="match status" value="1"/>
</dbReference>
<evidence type="ECO:0000313" key="2">
    <source>
        <dbReference type="EMBL" id="MBC9783045.1"/>
    </source>
</evidence>
<evidence type="ECO:0000259" key="1">
    <source>
        <dbReference type="Pfam" id="PF00534"/>
    </source>
</evidence>
<dbReference type="Proteomes" id="UP000617402">
    <property type="component" value="Unassembled WGS sequence"/>
</dbReference>
<dbReference type="RefSeq" id="WP_188038228.1">
    <property type="nucleotide sequence ID" value="NZ_JACVHF010000001.1"/>
</dbReference>
<sequence length="432" mass="49384">MPLENVLVLGMYPYPWHHQELSDTMRMMTSAFPLRRKIFLNPTVGARQARLDRYPWQTGWTSRLDGDVQICTPPLERLPAAFHLHRVKRRWASKQLPRFVEQMLGTSWRDQTVVYVSSGGIGQSYEIFQALHPRYSIFDVLDDNLGFPGLSDSELQSLYHQFAQLLRDATVVTAVSNHLVDKISCDHEQKAAWLPNGVDVDRFAYRPDYSEALPELAGLERPLLGFVGAITSWIDLELLRKIAESLPRGTVVLVGPVVESAVDNRAMEALKSLPNVIFLGAQPYERVPHFLHQFDVLLLPRNYQPHSLASDPLKLYEYLATGKPILSSALPSALRFRDLIYVGESHDDILRALNRALRDEVLRKDSFLPFRRVDRARSLSWSHRANRILEIFFEAIFDGPEFDPLIRVNFFGDDINKGSKTSQANHHFSSQN</sequence>
<reference evidence="2 3" key="1">
    <citation type="submission" date="2020-07" db="EMBL/GenBank/DDBJ databases">
        <title>Draft whole-genome sequence of Heliobacterium chlorum DSM 3682, type strain.</title>
        <authorList>
            <person name="Kyndt J.A."/>
            <person name="Meyer T.E."/>
            <person name="Imhoff J.F."/>
        </authorList>
    </citation>
    <scope>NUCLEOTIDE SEQUENCE [LARGE SCALE GENOMIC DNA]</scope>
    <source>
        <strain evidence="2 3">DSM 3682</strain>
    </source>
</reference>
<accession>A0ABR7SYD5</accession>